<evidence type="ECO:0000313" key="3">
    <source>
        <dbReference type="Proteomes" id="UP001586593"/>
    </source>
</evidence>
<sequence>MPQSSMGYHQAAADYGQADTRHAQGFTTGPYNPTAMMYNVQSTAGAQNPGVYDTGPPFPPRQPAALQIMETDVGGPYFPGEPTNTAAAAPAMHPQSEPSAAQAVYHQQQGLQNYSSSMASMGGLGSQATTTSASQNVSMEEEELPAISGLDEAYASYQSALREIFRNIQDGVLATAGQSLLRVSDWLLSHVVQLGLTSDDQNLHSDRIRLWNDFNHAWLGIFQRQKDMMESGQTLDRNQSLISLDELKSMGNELVRLCDGIERHGLVDYQYGVWEERIIEILGECVDLYENHDESGESVSVPSSQQ</sequence>
<comment type="caution">
    <text evidence="2">The sequence shown here is derived from an EMBL/GenBank/DDBJ whole genome shotgun (WGS) entry which is preliminary data.</text>
</comment>
<evidence type="ECO:0000256" key="1">
    <source>
        <dbReference type="SAM" id="MobiDB-lite"/>
    </source>
</evidence>
<proteinExistence type="predicted"/>
<dbReference type="Proteomes" id="UP001586593">
    <property type="component" value="Unassembled WGS sequence"/>
</dbReference>
<accession>A0ABR3XQT5</accession>
<keyword evidence="3" id="KW-1185">Reference proteome</keyword>
<evidence type="ECO:0000313" key="2">
    <source>
        <dbReference type="EMBL" id="KAL1878084.1"/>
    </source>
</evidence>
<name>A0ABR3XQT5_9PEZI</name>
<organism evidence="2 3">
    <name type="scientific">Phialemonium thermophilum</name>
    <dbReference type="NCBI Taxonomy" id="223376"/>
    <lineage>
        <taxon>Eukaryota</taxon>
        <taxon>Fungi</taxon>
        <taxon>Dikarya</taxon>
        <taxon>Ascomycota</taxon>
        <taxon>Pezizomycotina</taxon>
        <taxon>Sordariomycetes</taxon>
        <taxon>Sordariomycetidae</taxon>
        <taxon>Cephalothecales</taxon>
        <taxon>Cephalothecaceae</taxon>
        <taxon>Phialemonium</taxon>
    </lineage>
</organism>
<feature type="compositionally biased region" description="Polar residues" evidence="1">
    <location>
        <begin position="127"/>
        <end position="138"/>
    </location>
</feature>
<reference evidence="2 3" key="1">
    <citation type="journal article" date="2024" name="Commun. Biol.">
        <title>Comparative genomic analysis of thermophilic fungi reveals convergent evolutionary adaptations and gene losses.</title>
        <authorList>
            <person name="Steindorff A.S."/>
            <person name="Aguilar-Pontes M.V."/>
            <person name="Robinson A.J."/>
            <person name="Andreopoulos B."/>
            <person name="LaButti K."/>
            <person name="Kuo A."/>
            <person name="Mondo S."/>
            <person name="Riley R."/>
            <person name="Otillar R."/>
            <person name="Haridas S."/>
            <person name="Lipzen A."/>
            <person name="Grimwood J."/>
            <person name="Schmutz J."/>
            <person name="Clum A."/>
            <person name="Reid I.D."/>
            <person name="Moisan M.C."/>
            <person name="Butler G."/>
            <person name="Nguyen T.T.M."/>
            <person name="Dewar K."/>
            <person name="Conant G."/>
            <person name="Drula E."/>
            <person name="Henrissat B."/>
            <person name="Hansel C."/>
            <person name="Singer S."/>
            <person name="Hutchinson M.I."/>
            <person name="de Vries R.P."/>
            <person name="Natvig D.O."/>
            <person name="Powell A.J."/>
            <person name="Tsang A."/>
            <person name="Grigoriev I.V."/>
        </authorList>
    </citation>
    <scope>NUCLEOTIDE SEQUENCE [LARGE SCALE GENOMIC DNA]</scope>
    <source>
        <strain evidence="2 3">ATCC 24622</strain>
    </source>
</reference>
<gene>
    <name evidence="2" type="ORF">VTK73DRAFT_8135</name>
</gene>
<feature type="region of interest" description="Disordered" evidence="1">
    <location>
        <begin position="81"/>
        <end position="142"/>
    </location>
</feature>
<dbReference type="EMBL" id="JAZHXJ010000057">
    <property type="protein sequence ID" value="KAL1878084.1"/>
    <property type="molecule type" value="Genomic_DNA"/>
</dbReference>
<feature type="compositionally biased region" description="Polar residues" evidence="1">
    <location>
        <begin position="105"/>
        <end position="114"/>
    </location>
</feature>
<protein>
    <submittedName>
        <fullName evidence="2">Uncharacterized protein</fullName>
    </submittedName>
</protein>